<sequence>MEISTLSNRGLLRDTVKCVNILAWVSIVIYHLNAIGAEDEIFEPSAALKQELQDRRDVRL</sequence>
<dbReference type="AlphaFoldDB" id="A0AAD5CSL5"/>
<dbReference type="EMBL" id="JAMZMK010006748">
    <property type="protein sequence ID" value="KAI7747488.1"/>
    <property type="molecule type" value="Genomic_DNA"/>
</dbReference>
<evidence type="ECO:0000313" key="2">
    <source>
        <dbReference type="Proteomes" id="UP001206925"/>
    </source>
</evidence>
<keyword evidence="2" id="KW-1185">Reference proteome</keyword>
<reference evidence="1" key="1">
    <citation type="submission" date="2022-06" db="EMBL/GenBank/DDBJ databases">
        <title>Uncovering the hologenomic basis of an extraordinary plant invasion.</title>
        <authorList>
            <person name="Bieker V.C."/>
            <person name="Martin M.D."/>
            <person name="Gilbert T."/>
            <person name="Hodgins K."/>
            <person name="Battlay P."/>
            <person name="Petersen B."/>
            <person name="Wilson J."/>
        </authorList>
    </citation>
    <scope>NUCLEOTIDE SEQUENCE</scope>
    <source>
        <strain evidence="1">AA19_3_7</strain>
        <tissue evidence="1">Leaf</tissue>
    </source>
</reference>
<feature type="non-terminal residue" evidence="1">
    <location>
        <position position="1"/>
    </location>
</feature>
<evidence type="ECO:0000313" key="1">
    <source>
        <dbReference type="EMBL" id="KAI7747488.1"/>
    </source>
</evidence>
<name>A0AAD5CSL5_AMBAR</name>
<organism evidence="1 2">
    <name type="scientific">Ambrosia artemisiifolia</name>
    <name type="common">Common ragweed</name>
    <dbReference type="NCBI Taxonomy" id="4212"/>
    <lineage>
        <taxon>Eukaryota</taxon>
        <taxon>Viridiplantae</taxon>
        <taxon>Streptophyta</taxon>
        <taxon>Embryophyta</taxon>
        <taxon>Tracheophyta</taxon>
        <taxon>Spermatophyta</taxon>
        <taxon>Magnoliopsida</taxon>
        <taxon>eudicotyledons</taxon>
        <taxon>Gunneridae</taxon>
        <taxon>Pentapetalae</taxon>
        <taxon>asterids</taxon>
        <taxon>campanulids</taxon>
        <taxon>Asterales</taxon>
        <taxon>Asteraceae</taxon>
        <taxon>Asteroideae</taxon>
        <taxon>Heliantheae alliance</taxon>
        <taxon>Heliantheae</taxon>
        <taxon>Ambrosia</taxon>
    </lineage>
</organism>
<gene>
    <name evidence="1" type="ORF">M8C21_025904</name>
</gene>
<proteinExistence type="predicted"/>
<protein>
    <submittedName>
        <fullName evidence="1">Uncharacterized protein</fullName>
    </submittedName>
</protein>
<dbReference type="Proteomes" id="UP001206925">
    <property type="component" value="Unassembled WGS sequence"/>
</dbReference>
<accession>A0AAD5CSL5</accession>
<comment type="caution">
    <text evidence="1">The sequence shown here is derived from an EMBL/GenBank/DDBJ whole genome shotgun (WGS) entry which is preliminary data.</text>
</comment>